<dbReference type="InterPro" id="IPR001117">
    <property type="entry name" value="Cu-oxidase_2nd"/>
</dbReference>
<evidence type="ECO:0000313" key="3">
    <source>
        <dbReference type="Proteomes" id="UP000789901"/>
    </source>
</evidence>
<accession>A0ABN7XRL6</accession>
<feature type="non-terminal residue" evidence="2">
    <location>
        <position position="148"/>
    </location>
</feature>
<name>A0ABN7XRL6_GIGMA</name>
<dbReference type="Pfam" id="PF00394">
    <property type="entry name" value="Cu-oxidase"/>
    <property type="match status" value="1"/>
</dbReference>
<sequence length="148" mass="16327">IEVDGVGIKAIEISVLPIHIGQRFSVIVDASQDVGSYWIRGVIPIDCLLFGGGTINNNSAIAFNDSNVIKGILRYDGAPNDTPQTNKFNDDWSNNLYPCQDLNISLIKPYVDVEPPQNEKITDRLNISVTINFDDKGTTKAYINGQSW</sequence>
<comment type="caution">
    <text evidence="2">The sequence shown here is derived from an EMBL/GenBank/DDBJ whole genome shotgun (WGS) entry which is preliminary data.</text>
</comment>
<reference evidence="2 3" key="1">
    <citation type="submission" date="2021-06" db="EMBL/GenBank/DDBJ databases">
        <authorList>
            <person name="Kallberg Y."/>
            <person name="Tangrot J."/>
            <person name="Rosling A."/>
        </authorList>
    </citation>
    <scope>NUCLEOTIDE SEQUENCE [LARGE SCALE GENOMIC DNA]</scope>
    <source>
        <strain evidence="2 3">120-4 pot B 10/14</strain>
    </source>
</reference>
<dbReference type="SUPFAM" id="SSF49503">
    <property type="entry name" value="Cupredoxins"/>
    <property type="match status" value="1"/>
</dbReference>
<keyword evidence="3" id="KW-1185">Reference proteome</keyword>
<dbReference type="InterPro" id="IPR008972">
    <property type="entry name" value="Cupredoxin"/>
</dbReference>
<feature type="non-terminal residue" evidence="2">
    <location>
        <position position="1"/>
    </location>
</feature>
<dbReference type="Gene3D" id="2.60.40.420">
    <property type="entry name" value="Cupredoxins - blue copper proteins"/>
    <property type="match status" value="1"/>
</dbReference>
<organism evidence="2 3">
    <name type="scientific">Gigaspora margarita</name>
    <dbReference type="NCBI Taxonomy" id="4874"/>
    <lineage>
        <taxon>Eukaryota</taxon>
        <taxon>Fungi</taxon>
        <taxon>Fungi incertae sedis</taxon>
        <taxon>Mucoromycota</taxon>
        <taxon>Glomeromycotina</taxon>
        <taxon>Glomeromycetes</taxon>
        <taxon>Diversisporales</taxon>
        <taxon>Gigasporaceae</taxon>
        <taxon>Gigaspora</taxon>
    </lineage>
</organism>
<dbReference type="Proteomes" id="UP000789901">
    <property type="component" value="Unassembled WGS sequence"/>
</dbReference>
<feature type="domain" description="Plastocyanin-like" evidence="1">
    <location>
        <begin position="1"/>
        <end position="41"/>
    </location>
</feature>
<proteinExistence type="predicted"/>
<evidence type="ECO:0000313" key="2">
    <source>
        <dbReference type="EMBL" id="CAG8856978.1"/>
    </source>
</evidence>
<gene>
    <name evidence="2" type="ORF">GMARGA_LOCUS45799</name>
</gene>
<protein>
    <submittedName>
        <fullName evidence="2">6152_t:CDS:1</fullName>
    </submittedName>
</protein>
<dbReference type="EMBL" id="CAJVQB010165982">
    <property type="protein sequence ID" value="CAG8856978.1"/>
    <property type="molecule type" value="Genomic_DNA"/>
</dbReference>
<evidence type="ECO:0000259" key="1">
    <source>
        <dbReference type="Pfam" id="PF00394"/>
    </source>
</evidence>